<dbReference type="WBParaSite" id="ECPE_0000668001-mRNA-1">
    <property type="protein sequence ID" value="ECPE_0000668001-mRNA-1"/>
    <property type="gene ID" value="ECPE_0000668001"/>
</dbReference>
<proteinExistence type="predicted"/>
<dbReference type="InterPro" id="IPR036865">
    <property type="entry name" value="CRAL-TRIO_dom_sf"/>
</dbReference>
<evidence type="ECO:0000313" key="1">
    <source>
        <dbReference type="WBParaSite" id="ECPE_0000668001-mRNA-1"/>
    </source>
</evidence>
<organism evidence="1">
    <name type="scientific">Echinostoma caproni</name>
    <dbReference type="NCBI Taxonomy" id="27848"/>
    <lineage>
        <taxon>Eukaryota</taxon>
        <taxon>Metazoa</taxon>
        <taxon>Spiralia</taxon>
        <taxon>Lophotrochozoa</taxon>
        <taxon>Platyhelminthes</taxon>
        <taxon>Trematoda</taxon>
        <taxon>Digenea</taxon>
        <taxon>Plagiorchiida</taxon>
        <taxon>Echinostomata</taxon>
        <taxon>Echinostomatoidea</taxon>
        <taxon>Echinostomatidae</taxon>
        <taxon>Echinostoma</taxon>
    </lineage>
</organism>
<name>A0A183AI82_9TREM</name>
<accession>A0A183AI82</accession>
<reference evidence="1" key="1">
    <citation type="submission" date="2016-06" db="UniProtKB">
        <authorList>
            <consortium name="WormBaseParasite"/>
        </authorList>
    </citation>
    <scope>IDENTIFICATION</scope>
</reference>
<sequence>LSADQLFQFAALQADRLAEDPRIQIAGFHLLFDMTGMSSVQVTRLNPAKNAMELITLFLTFLLNDKVDEICKKVPGLCDVLPADYGGHGSSVDQILANFSPEFKRYVECPHLWDEMAADESQRPDWTKVYVSDYGYNLSPGTDGLSRHGSVFSS</sequence>
<protein>
    <submittedName>
        <fullName evidence="1">CRAL-TRIO domain-containing protein</fullName>
    </submittedName>
</protein>
<dbReference type="AlphaFoldDB" id="A0A183AI82"/>
<dbReference type="SUPFAM" id="SSF52087">
    <property type="entry name" value="CRAL/TRIO domain"/>
    <property type="match status" value="1"/>
</dbReference>